<sequence length="974" mass="106979">MSVQAGDDEGRVLSDSEDDEMDWEEVAVPHQLPQDQELDLDEGPSTKPHLEITISTRPRERKETPKKKAAGISHAERLARIDCHKIHTVALLTNGWVRNKWLNDELLQARLLSLTPLAIQNHFAMVHKSRVPDAAKRGHLFEMAVVRLAEWWASFFEVLSSGHLRNRTFDDVQAELVAKGLAHIEPSTLKGKEKARNYDWNAYDEDEETEVVRTVKSLMKHALQRYGSRDVSAQLFTALCRALGAPARLVVSLQSVPWQAGVGKPKPPPTPKDKKGKGKAPAVEADSETEDDEADMEEVSIGDFPGQGQRPNGGAAPSKKGKGKGKGKGKAYVPTLRKSKSKGQTLGSAQPLKPPNPLNTPPVFWTEVFSRPDGRWLPADPIRAIVNKRKIFDPSFPPAGTPSSRKTRVDNRMTYVVAFEEDGYARDVTPRYAREYGAKVAKAQAGGKSRKEWWDRVLSTVSRPYRLNRDDVEDDELAANQILEGMPTTLSGFKDHPLYVLERHLLRDQIIPPNTHELGKFRGEPVYPRGSVLSLKAAENWMRRGRTLRAGEQPMKWVKQRASTIGRKRELEVLREAGATSGNGEGGDVMQGLYAERQTELYIPPPVIDGKIIKNDFGNIDLYVPSMLPEGAVHIPHKGVAKVARQLGFEYAEAVTSFEFKKGKAFPVLTGIVTASENEQTILEAFWEAEHNAVQKENAKRELAVKKRWIRLIQGLRIRQRLQEQYAGDGDGKTAAEPRVNRAADDLDEGAPEPQRGGFLTGADDVVQPYTLPRYQHVAFASPQPSRSVSELRTASPTTSAIDDPNTPGGRTPLFDDLLEVVDDGAPDEDEAAVPVLPSTNGVPRSMAELAEAAAAQRASGSAPSAVRDAPTMPQTRARGGTMQAPGRPRATARKRRARAASSPAASSGQEDASGDKVQSAAAGGRPTKRARRSGANMPPPATDRVLRARRGKSAAKEAEERAQEDAYRRAVAS</sequence>
<comment type="caution">
    <text evidence="1">The sequence shown here is derived from an EMBL/GenBank/DDBJ whole genome shotgun (WGS) entry which is preliminary data.</text>
</comment>
<protein>
    <submittedName>
        <fullName evidence="1">Rad4-domain-containing protein</fullName>
    </submittedName>
</protein>
<evidence type="ECO:0000313" key="1">
    <source>
        <dbReference type="EMBL" id="KAI0042401.1"/>
    </source>
</evidence>
<gene>
    <name evidence="1" type="ORF">FA95DRAFT_1564369</name>
</gene>
<dbReference type="Proteomes" id="UP000814033">
    <property type="component" value="Unassembled WGS sequence"/>
</dbReference>
<dbReference type="EMBL" id="MU276068">
    <property type="protein sequence ID" value="KAI0042401.1"/>
    <property type="molecule type" value="Genomic_DNA"/>
</dbReference>
<accession>A0ACB8RDW3</accession>
<reference evidence="1" key="2">
    <citation type="journal article" date="2022" name="New Phytol.">
        <title>Evolutionary transition to the ectomycorrhizal habit in the genomes of a hyperdiverse lineage of mushroom-forming fungi.</title>
        <authorList>
            <person name="Looney B."/>
            <person name="Miyauchi S."/>
            <person name="Morin E."/>
            <person name="Drula E."/>
            <person name="Courty P.E."/>
            <person name="Kohler A."/>
            <person name="Kuo A."/>
            <person name="LaButti K."/>
            <person name="Pangilinan J."/>
            <person name="Lipzen A."/>
            <person name="Riley R."/>
            <person name="Andreopoulos W."/>
            <person name="He G."/>
            <person name="Johnson J."/>
            <person name="Nolan M."/>
            <person name="Tritt A."/>
            <person name="Barry K.W."/>
            <person name="Grigoriev I.V."/>
            <person name="Nagy L.G."/>
            <person name="Hibbett D."/>
            <person name="Henrissat B."/>
            <person name="Matheny P.B."/>
            <person name="Labbe J."/>
            <person name="Martin F.M."/>
        </authorList>
    </citation>
    <scope>NUCLEOTIDE SEQUENCE</scope>
    <source>
        <strain evidence="1">FP105234-sp</strain>
    </source>
</reference>
<evidence type="ECO:0000313" key="2">
    <source>
        <dbReference type="Proteomes" id="UP000814033"/>
    </source>
</evidence>
<reference evidence="1" key="1">
    <citation type="submission" date="2021-02" db="EMBL/GenBank/DDBJ databases">
        <authorList>
            <consortium name="DOE Joint Genome Institute"/>
            <person name="Ahrendt S."/>
            <person name="Looney B.P."/>
            <person name="Miyauchi S."/>
            <person name="Morin E."/>
            <person name="Drula E."/>
            <person name="Courty P.E."/>
            <person name="Chicoki N."/>
            <person name="Fauchery L."/>
            <person name="Kohler A."/>
            <person name="Kuo A."/>
            <person name="Labutti K."/>
            <person name="Pangilinan J."/>
            <person name="Lipzen A."/>
            <person name="Riley R."/>
            <person name="Andreopoulos W."/>
            <person name="He G."/>
            <person name="Johnson J."/>
            <person name="Barry K.W."/>
            <person name="Grigoriev I.V."/>
            <person name="Nagy L."/>
            <person name="Hibbett D."/>
            <person name="Henrissat B."/>
            <person name="Matheny P.B."/>
            <person name="Labbe J."/>
            <person name="Martin F."/>
        </authorList>
    </citation>
    <scope>NUCLEOTIDE SEQUENCE</scope>
    <source>
        <strain evidence="1">FP105234-sp</strain>
    </source>
</reference>
<organism evidence="1 2">
    <name type="scientific">Auriscalpium vulgare</name>
    <dbReference type="NCBI Taxonomy" id="40419"/>
    <lineage>
        <taxon>Eukaryota</taxon>
        <taxon>Fungi</taxon>
        <taxon>Dikarya</taxon>
        <taxon>Basidiomycota</taxon>
        <taxon>Agaricomycotina</taxon>
        <taxon>Agaricomycetes</taxon>
        <taxon>Russulales</taxon>
        <taxon>Auriscalpiaceae</taxon>
        <taxon>Auriscalpium</taxon>
    </lineage>
</organism>
<keyword evidence="2" id="KW-1185">Reference proteome</keyword>
<name>A0ACB8RDW3_9AGAM</name>
<proteinExistence type="predicted"/>